<sequence length="148" mass="16939">MLQLATMAAIRMATSSATPPVSAHTIKIKLPALVYDGACSFCKYWISRWRRLTQNKVQYVPYQEVPDGFYGIRHAQFKKSVYLITVYGRPLHAAAAVAALLQLSGYGTWHWLYHRIPLAGKLAEAGYRIVANHRNFFYKLTRLFFRNA</sequence>
<proteinExistence type="predicted"/>
<gene>
    <name evidence="1" type="ORF">D1627_12700</name>
</gene>
<dbReference type="Proteomes" id="UP000266005">
    <property type="component" value="Unassembled WGS sequence"/>
</dbReference>
<dbReference type="Pfam" id="PF04134">
    <property type="entry name" value="DCC1-like"/>
    <property type="match status" value="1"/>
</dbReference>
<dbReference type="AlphaFoldDB" id="A0A399S1X6"/>
<keyword evidence="2" id="KW-1185">Reference proteome</keyword>
<protein>
    <submittedName>
        <fullName evidence="1">DUF393 domain-containing protein</fullName>
    </submittedName>
</protein>
<dbReference type="GO" id="GO:0015035">
    <property type="term" value="F:protein-disulfide reductase activity"/>
    <property type="evidence" value="ECO:0007669"/>
    <property type="project" value="InterPro"/>
</dbReference>
<comment type="caution">
    <text evidence="1">The sequence shown here is derived from an EMBL/GenBank/DDBJ whole genome shotgun (WGS) entry which is preliminary data.</text>
</comment>
<dbReference type="InterPro" id="IPR007263">
    <property type="entry name" value="DCC1-like"/>
</dbReference>
<dbReference type="EMBL" id="QWGE01000004">
    <property type="protein sequence ID" value="RIJ36694.1"/>
    <property type="molecule type" value="Genomic_DNA"/>
</dbReference>
<organism evidence="1 2">
    <name type="scientific">Pontibacter oryzae</name>
    <dbReference type="NCBI Taxonomy" id="2304593"/>
    <lineage>
        <taxon>Bacteria</taxon>
        <taxon>Pseudomonadati</taxon>
        <taxon>Bacteroidota</taxon>
        <taxon>Cytophagia</taxon>
        <taxon>Cytophagales</taxon>
        <taxon>Hymenobacteraceae</taxon>
        <taxon>Pontibacter</taxon>
    </lineage>
</organism>
<evidence type="ECO:0000313" key="1">
    <source>
        <dbReference type="EMBL" id="RIJ36694.1"/>
    </source>
</evidence>
<evidence type="ECO:0000313" key="2">
    <source>
        <dbReference type="Proteomes" id="UP000266005"/>
    </source>
</evidence>
<name>A0A399S1X6_9BACT</name>
<accession>A0A399S1X6</accession>
<reference evidence="2" key="1">
    <citation type="submission" date="2018-08" db="EMBL/GenBank/DDBJ databases">
        <title>Mucilaginibacter sp. MYSH2.</title>
        <authorList>
            <person name="Seo T."/>
        </authorList>
    </citation>
    <scope>NUCLEOTIDE SEQUENCE [LARGE SCALE GENOMIC DNA]</scope>
    <source>
        <strain evidence="2">KIRAN</strain>
    </source>
</reference>